<dbReference type="KEGG" id="dph:EHF33_07775"/>
<dbReference type="Gene3D" id="1.10.8.60">
    <property type="match status" value="1"/>
</dbReference>
<feature type="region of interest" description="Disordered" evidence="14">
    <location>
        <begin position="811"/>
        <end position="840"/>
    </location>
</feature>
<evidence type="ECO:0000256" key="3">
    <source>
        <dbReference type="ARBA" id="ARBA00022670"/>
    </source>
</evidence>
<dbReference type="EC" id="3.4.21.53" evidence="9 10"/>
<dbReference type="InterPro" id="IPR027543">
    <property type="entry name" value="Lon_bac"/>
</dbReference>
<dbReference type="PRINTS" id="PR00830">
    <property type="entry name" value="ENDOLAPTASE"/>
</dbReference>
<evidence type="ECO:0000256" key="10">
    <source>
        <dbReference type="PIRNR" id="PIRNR001174"/>
    </source>
</evidence>
<dbReference type="Proteomes" id="UP000276417">
    <property type="component" value="Chromosome 1"/>
</dbReference>
<dbReference type="SMART" id="SM00464">
    <property type="entry name" value="LON"/>
    <property type="match status" value="1"/>
</dbReference>
<dbReference type="SUPFAM" id="SSF54211">
    <property type="entry name" value="Ribosomal protein S5 domain 2-like"/>
    <property type="match status" value="1"/>
</dbReference>
<dbReference type="InterPro" id="IPR015947">
    <property type="entry name" value="PUA-like_sf"/>
</dbReference>
<dbReference type="Pfam" id="PF00004">
    <property type="entry name" value="AAA"/>
    <property type="match status" value="1"/>
</dbReference>
<gene>
    <name evidence="9 17" type="primary">lon</name>
    <name evidence="17" type="ORF">EHF33_07775</name>
</gene>
<dbReference type="GO" id="GO:0043565">
    <property type="term" value="F:sequence-specific DNA binding"/>
    <property type="evidence" value="ECO:0007669"/>
    <property type="project" value="UniProtKB-UniRule"/>
</dbReference>
<dbReference type="FunFam" id="1.20.5.5270:FF:000002">
    <property type="entry name" value="Lon protease homolog"/>
    <property type="match status" value="1"/>
</dbReference>
<keyword evidence="2 9" id="KW-0963">Cytoplasm</keyword>
<dbReference type="InterPro" id="IPR003959">
    <property type="entry name" value="ATPase_AAA_core"/>
</dbReference>
<dbReference type="Pfam" id="PF02190">
    <property type="entry name" value="LON_substr_bdg"/>
    <property type="match status" value="1"/>
</dbReference>
<evidence type="ECO:0000256" key="7">
    <source>
        <dbReference type="ARBA" id="ARBA00022840"/>
    </source>
</evidence>
<dbReference type="InterPro" id="IPR003593">
    <property type="entry name" value="AAA+_ATPase"/>
</dbReference>
<evidence type="ECO:0000259" key="16">
    <source>
        <dbReference type="PROSITE" id="PS51787"/>
    </source>
</evidence>
<dbReference type="InterPro" id="IPR008269">
    <property type="entry name" value="Lon_proteolytic"/>
</dbReference>
<dbReference type="GO" id="GO:0005737">
    <property type="term" value="C:cytoplasm"/>
    <property type="evidence" value="ECO:0007669"/>
    <property type="project" value="UniProtKB-SubCell"/>
</dbReference>
<dbReference type="InterPro" id="IPR027065">
    <property type="entry name" value="Lon_Prtase"/>
</dbReference>
<sequence length="840" mass="92615">MPTDKSPTDKSAVPDVPTPIIPFNIPVCPVRGSVIYPTMVQHIDASRAISIAAIEAAMEEEKVILIVSQRDKDVDDPTGEDLYDVGTACNVLRVRKNPDGTVQMLVTALSRVRVARYTQTEYLRADVQEIAVKSGKAVEIKALTRELTSKFESVIQGGKGLTSDAVQAIQSKEDPSELADFIAFHMDFRLEDKQAVLEEGNLNSRLKKVLTLLDAEQEVMAVQQKIRSQVKEEIDRNQREYYLREQMKVIQKELHGGEDGETDETEELRTKIEALELAPDVKKEIDRELNRLSRMHPDAAEASVIRTYLTWVTELPWNVRSDDQLDVNEAARILDEDHYGLEKVKDRVLEYLAVRQLRKARAERGEIDSTDVNKGPILVFTGPPGVGKTSIAQSIAKALGRKYVRIALGGARDESDIRGHRRTYIGAMPGRLIQGLRTAGTKNPVVLLDEVDKLGNGNQGDPSSALLEVLDPAQNFSFTDHYLGVPFDLSEVMFIATANYPEQIPPALMDRMEVIDFSSYIEAEKLEIAKRYLLPRQLNQNGLKGNQIQITDAALERLISNYTREAGVRNLEREIGTVARKVARRLAGGEAKRVKVTDKELDRYLGQSRYTPETEAREDTVGLATGMFYTPVGGDILFIETSVSPGKGLLLTGQIGDVMKESARAALTYIKTNAERFHIDKDKIDNSEIHVHFPAGAIPKEGPSAGGAIATSLISALSGIPARHDVAMTGEITLTGRYLPIGGLKEKVLGARRAGIKHIIMPKANEADLRDIPLHLRSSMAFHPAENLDQVLDVSIVGGLAALERSHERVLPPVMGGEGGTEPLKKAPRRKRGVETPATA</sequence>
<dbReference type="SUPFAM" id="SSF88697">
    <property type="entry name" value="PUA domain-like"/>
    <property type="match status" value="1"/>
</dbReference>
<dbReference type="Gene3D" id="3.30.230.10">
    <property type="match status" value="1"/>
</dbReference>
<dbReference type="OrthoDB" id="9803599at2"/>
<dbReference type="InterPro" id="IPR046336">
    <property type="entry name" value="Lon_prtase_N_sf"/>
</dbReference>
<dbReference type="AlphaFoldDB" id="A0A3G8YB95"/>
<keyword evidence="4 9" id="KW-0547">Nucleotide-binding</keyword>
<dbReference type="Gene3D" id="1.20.58.1480">
    <property type="match status" value="1"/>
</dbReference>
<dbReference type="PROSITE" id="PS51787">
    <property type="entry name" value="LON_N"/>
    <property type="match status" value="1"/>
</dbReference>
<keyword evidence="8 9" id="KW-0346">Stress response</keyword>
<dbReference type="GO" id="GO:0016887">
    <property type="term" value="F:ATP hydrolysis activity"/>
    <property type="evidence" value="ECO:0007669"/>
    <property type="project" value="UniProtKB-UniRule"/>
</dbReference>
<name>A0A3G8YB95_9DEIO</name>
<dbReference type="PROSITE" id="PS51786">
    <property type="entry name" value="LON_PROTEOLYTIC"/>
    <property type="match status" value="1"/>
</dbReference>
<keyword evidence="3 9" id="KW-0645">Protease</keyword>
<dbReference type="CDD" id="cd19500">
    <property type="entry name" value="RecA-like_Lon"/>
    <property type="match status" value="1"/>
</dbReference>
<comment type="function">
    <text evidence="9">ATP-dependent serine protease that mediates the selective degradation of mutant and abnormal proteins as well as certain short-lived regulatory proteins. Required for cellular homeostasis and for survival from DNA damage and developmental changes induced by stress. Degrades polypeptides processively to yield small peptide fragments that are 5 to 10 amino acids long. Binds to DNA in a double-stranded, site-specific manner.</text>
</comment>
<dbReference type="InterPro" id="IPR054594">
    <property type="entry name" value="Lon_lid"/>
</dbReference>
<feature type="binding site" evidence="9 12">
    <location>
        <begin position="382"/>
        <end position="389"/>
    </location>
    <ligand>
        <name>ATP</name>
        <dbReference type="ChEBI" id="CHEBI:30616"/>
    </ligand>
</feature>
<organism evidence="17 18">
    <name type="scientific">Deinococcus psychrotolerans</name>
    <dbReference type="NCBI Taxonomy" id="2489213"/>
    <lineage>
        <taxon>Bacteria</taxon>
        <taxon>Thermotogati</taxon>
        <taxon>Deinococcota</taxon>
        <taxon>Deinococci</taxon>
        <taxon>Deinococcales</taxon>
        <taxon>Deinococcaceae</taxon>
        <taxon>Deinococcus</taxon>
    </lineage>
</organism>
<proteinExistence type="evidence at transcript level"/>
<dbReference type="SMART" id="SM00382">
    <property type="entry name" value="AAA"/>
    <property type="match status" value="1"/>
</dbReference>
<evidence type="ECO:0000256" key="13">
    <source>
        <dbReference type="PROSITE-ProRule" id="PRU01122"/>
    </source>
</evidence>
<keyword evidence="7 9" id="KW-0067">ATP-binding</keyword>
<dbReference type="GO" id="GO:0005524">
    <property type="term" value="F:ATP binding"/>
    <property type="evidence" value="ECO:0007669"/>
    <property type="project" value="UniProtKB-UniRule"/>
</dbReference>
<keyword evidence="5 9" id="KW-0378">Hydrolase</keyword>
<evidence type="ECO:0000256" key="14">
    <source>
        <dbReference type="SAM" id="MobiDB-lite"/>
    </source>
</evidence>
<feature type="active site" evidence="9 11">
    <location>
        <position position="704"/>
    </location>
</feature>
<feature type="domain" description="Lon proteolytic" evidence="15">
    <location>
        <begin position="618"/>
        <end position="798"/>
    </location>
</feature>
<dbReference type="PANTHER" id="PTHR10046">
    <property type="entry name" value="ATP DEPENDENT LON PROTEASE FAMILY MEMBER"/>
    <property type="match status" value="1"/>
</dbReference>
<evidence type="ECO:0000256" key="4">
    <source>
        <dbReference type="ARBA" id="ARBA00022741"/>
    </source>
</evidence>
<dbReference type="Pfam" id="PF22667">
    <property type="entry name" value="Lon_lid"/>
    <property type="match status" value="1"/>
</dbReference>
<evidence type="ECO:0000256" key="6">
    <source>
        <dbReference type="ARBA" id="ARBA00022825"/>
    </source>
</evidence>
<feature type="active site" evidence="9 11">
    <location>
        <position position="747"/>
    </location>
</feature>
<dbReference type="EMBL" id="CP034183">
    <property type="protein sequence ID" value="AZI42659.1"/>
    <property type="molecule type" value="Genomic_DNA"/>
</dbReference>
<evidence type="ECO:0000256" key="8">
    <source>
        <dbReference type="ARBA" id="ARBA00023016"/>
    </source>
</evidence>
<dbReference type="GO" id="GO:0004176">
    <property type="term" value="F:ATP-dependent peptidase activity"/>
    <property type="evidence" value="ECO:0007669"/>
    <property type="project" value="UniProtKB-UniRule"/>
</dbReference>
<comment type="subcellular location">
    <subcellularLocation>
        <location evidence="1 9 10">Cytoplasm</location>
    </subcellularLocation>
</comment>
<keyword evidence="6 9" id="KW-0720">Serine protease</keyword>
<dbReference type="HAMAP" id="MF_01973">
    <property type="entry name" value="lon_bact"/>
    <property type="match status" value="1"/>
</dbReference>
<dbReference type="GO" id="GO:0034605">
    <property type="term" value="P:cellular response to heat"/>
    <property type="evidence" value="ECO:0007669"/>
    <property type="project" value="UniProtKB-UniRule"/>
</dbReference>
<dbReference type="NCBIfam" id="TIGR00763">
    <property type="entry name" value="lon"/>
    <property type="match status" value="1"/>
</dbReference>
<evidence type="ECO:0000256" key="1">
    <source>
        <dbReference type="ARBA" id="ARBA00004496"/>
    </source>
</evidence>
<evidence type="ECO:0000256" key="12">
    <source>
        <dbReference type="PIRSR" id="PIRSR001174-2"/>
    </source>
</evidence>
<evidence type="ECO:0000259" key="15">
    <source>
        <dbReference type="PROSITE" id="PS51786"/>
    </source>
</evidence>
<dbReference type="Gene3D" id="1.20.5.5270">
    <property type="match status" value="1"/>
</dbReference>
<comment type="subunit">
    <text evidence="9 10">Homohexamer. Organized in a ring with a central cavity.</text>
</comment>
<evidence type="ECO:0000313" key="17">
    <source>
        <dbReference type="EMBL" id="AZI42659.1"/>
    </source>
</evidence>
<evidence type="ECO:0000256" key="2">
    <source>
        <dbReference type="ARBA" id="ARBA00022490"/>
    </source>
</evidence>
<dbReference type="FunFam" id="3.40.50.300:FF:000382">
    <property type="entry name" value="Lon protease homolog 2, peroxisomal"/>
    <property type="match status" value="1"/>
</dbReference>
<dbReference type="InterPro" id="IPR027417">
    <property type="entry name" value="P-loop_NTPase"/>
</dbReference>
<dbReference type="Pfam" id="PF05362">
    <property type="entry name" value="Lon_C"/>
    <property type="match status" value="1"/>
</dbReference>
<evidence type="ECO:0000256" key="11">
    <source>
        <dbReference type="PIRSR" id="PIRSR001174-1"/>
    </source>
</evidence>
<accession>A0A3G8YB95</accession>
<dbReference type="RefSeq" id="WP_124869680.1">
    <property type="nucleotide sequence ID" value="NZ_CP034183.1"/>
</dbReference>
<dbReference type="InterPro" id="IPR014721">
    <property type="entry name" value="Ribsml_uS5_D2-typ_fold_subgr"/>
</dbReference>
<dbReference type="Gene3D" id="2.30.130.40">
    <property type="entry name" value="LON domain-like"/>
    <property type="match status" value="1"/>
</dbReference>
<evidence type="ECO:0000256" key="5">
    <source>
        <dbReference type="ARBA" id="ARBA00022801"/>
    </source>
</evidence>
<keyword evidence="18" id="KW-1185">Reference proteome</keyword>
<protein>
    <recommendedName>
        <fullName evidence="9 10">Lon protease</fullName>
        <ecNumber evidence="9 10">3.4.21.53</ecNumber>
    </recommendedName>
    <alternativeName>
        <fullName evidence="9">ATP-dependent protease La</fullName>
    </alternativeName>
</protein>
<comment type="similarity">
    <text evidence="9 10 13">Belongs to the peptidase S16 family.</text>
</comment>
<dbReference type="InterPro" id="IPR004815">
    <property type="entry name" value="Lon_bac/euk-typ"/>
</dbReference>
<evidence type="ECO:0000313" key="18">
    <source>
        <dbReference type="Proteomes" id="UP000276417"/>
    </source>
</evidence>
<dbReference type="InterPro" id="IPR003111">
    <property type="entry name" value="Lon_prtase_N"/>
</dbReference>
<dbReference type="Gene3D" id="3.40.50.300">
    <property type="entry name" value="P-loop containing nucleotide triphosphate hydrolases"/>
    <property type="match status" value="1"/>
</dbReference>
<comment type="catalytic activity">
    <reaction evidence="9 10 13">
        <text>Hydrolysis of proteins in presence of ATP.</text>
        <dbReference type="EC" id="3.4.21.53"/>
    </reaction>
</comment>
<feature type="domain" description="Lon N-terminal" evidence="16">
    <location>
        <begin position="25"/>
        <end position="217"/>
    </location>
</feature>
<comment type="induction">
    <text evidence="9">By heat shock.</text>
</comment>
<dbReference type="GO" id="GO:0006515">
    <property type="term" value="P:protein quality control for misfolded or incompletely synthesized proteins"/>
    <property type="evidence" value="ECO:0007669"/>
    <property type="project" value="UniProtKB-UniRule"/>
</dbReference>
<reference evidence="17 18" key="1">
    <citation type="submission" date="2018-11" db="EMBL/GenBank/DDBJ databases">
        <title>Deinococcus shelandsis sp. nov., isolated from South Shetland Islands soil of Antarctica.</title>
        <authorList>
            <person name="Tian J."/>
        </authorList>
    </citation>
    <scope>NUCLEOTIDE SEQUENCE [LARGE SCALE GENOMIC DNA]</scope>
    <source>
        <strain evidence="17 18">S14-83T</strain>
    </source>
</reference>
<dbReference type="PIRSF" id="PIRSF001174">
    <property type="entry name" value="Lon_proteas"/>
    <property type="match status" value="1"/>
</dbReference>
<dbReference type="SUPFAM" id="SSF52540">
    <property type="entry name" value="P-loop containing nucleoside triphosphate hydrolases"/>
    <property type="match status" value="1"/>
</dbReference>
<dbReference type="InterPro" id="IPR020568">
    <property type="entry name" value="Ribosomal_Su5_D2-typ_SF"/>
</dbReference>
<dbReference type="GO" id="GO:0004252">
    <property type="term" value="F:serine-type endopeptidase activity"/>
    <property type="evidence" value="ECO:0007669"/>
    <property type="project" value="UniProtKB-UniRule"/>
</dbReference>
<evidence type="ECO:0000256" key="9">
    <source>
        <dbReference type="HAMAP-Rule" id="MF_01973"/>
    </source>
</evidence>